<protein>
    <recommendedName>
        <fullName evidence="2">Adenylosuccinate lyase C-terminal domain-containing protein</fullName>
    </recommendedName>
</protein>
<evidence type="ECO:0008006" key="2">
    <source>
        <dbReference type="Google" id="ProtNLM"/>
    </source>
</evidence>
<name>A0A644XTJ9_9ZZZZ</name>
<proteinExistence type="predicted"/>
<dbReference type="AlphaFoldDB" id="A0A644XTJ9"/>
<gene>
    <name evidence="1" type="ORF">SDC9_65972</name>
</gene>
<comment type="caution">
    <text evidence="1">The sequence shown here is derived from an EMBL/GenBank/DDBJ whole genome shotgun (WGS) entry which is preliminary data.</text>
</comment>
<reference evidence="1" key="1">
    <citation type="submission" date="2019-08" db="EMBL/GenBank/DDBJ databases">
        <authorList>
            <person name="Kucharzyk K."/>
            <person name="Murdoch R.W."/>
            <person name="Higgins S."/>
            <person name="Loffler F."/>
        </authorList>
    </citation>
    <scope>NUCLEOTIDE SEQUENCE</scope>
</reference>
<dbReference type="EMBL" id="VSSQ01003197">
    <property type="protein sequence ID" value="MPM19546.1"/>
    <property type="molecule type" value="Genomic_DNA"/>
</dbReference>
<dbReference type="Gene3D" id="1.10.40.30">
    <property type="entry name" value="Fumarase/aspartase (C-terminal domain)"/>
    <property type="match status" value="1"/>
</dbReference>
<accession>A0A644XTJ9</accession>
<organism evidence="1">
    <name type="scientific">bioreactor metagenome</name>
    <dbReference type="NCBI Taxonomy" id="1076179"/>
    <lineage>
        <taxon>unclassified sequences</taxon>
        <taxon>metagenomes</taxon>
        <taxon>ecological metagenomes</taxon>
    </lineage>
</organism>
<sequence>MLVENETVRQHLSEAEIDTLLDPETYLGSAPQKVDEVLQRFAATGLENSAEGADGQ</sequence>
<evidence type="ECO:0000313" key="1">
    <source>
        <dbReference type="EMBL" id="MPM19546.1"/>
    </source>
</evidence>